<protein>
    <submittedName>
        <fullName evidence="1">Uncharacterized protein</fullName>
    </submittedName>
</protein>
<name>A0A0F9EMP0_9ZZZZ</name>
<organism evidence="1">
    <name type="scientific">marine sediment metagenome</name>
    <dbReference type="NCBI Taxonomy" id="412755"/>
    <lineage>
        <taxon>unclassified sequences</taxon>
        <taxon>metagenomes</taxon>
        <taxon>ecological metagenomes</taxon>
    </lineage>
</organism>
<accession>A0A0F9EMP0</accession>
<dbReference type="AlphaFoldDB" id="A0A0F9EMP0"/>
<comment type="caution">
    <text evidence="1">The sequence shown here is derived from an EMBL/GenBank/DDBJ whole genome shotgun (WGS) entry which is preliminary data.</text>
</comment>
<dbReference type="EMBL" id="LAZR01026829">
    <property type="protein sequence ID" value="KKL67526.1"/>
    <property type="molecule type" value="Genomic_DNA"/>
</dbReference>
<proteinExistence type="predicted"/>
<sequence length="136" mass="15341">MCVINLKKSKRKRFYKVVIKYKGSYYGVYTGANFRKKGYNVAVNFMYKSKSVLELLLSGDPSRWHSPMITGFLDLDTANEYASAFSQISEGVRRNIGVILCQSKDSVWVGVISSNAHGHGMKAVCTERARFVKEVI</sequence>
<gene>
    <name evidence="1" type="ORF">LCGC14_2134070</name>
</gene>
<evidence type="ECO:0000313" key="1">
    <source>
        <dbReference type="EMBL" id="KKL67526.1"/>
    </source>
</evidence>
<reference evidence="1" key="1">
    <citation type="journal article" date="2015" name="Nature">
        <title>Complex archaea that bridge the gap between prokaryotes and eukaryotes.</title>
        <authorList>
            <person name="Spang A."/>
            <person name="Saw J.H."/>
            <person name="Jorgensen S.L."/>
            <person name="Zaremba-Niedzwiedzka K."/>
            <person name="Martijn J."/>
            <person name="Lind A.E."/>
            <person name="van Eijk R."/>
            <person name="Schleper C."/>
            <person name="Guy L."/>
            <person name="Ettema T.J."/>
        </authorList>
    </citation>
    <scope>NUCLEOTIDE SEQUENCE</scope>
</reference>